<reference evidence="1 2" key="1">
    <citation type="submission" date="2023-02" db="EMBL/GenBank/DDBJ databases">
        <title>LHISI_Scaffold_Assembly.</title>
        <authorList>
            <person name="Stuart O.P."/>
            <person name="Cleave R."/>
            <person name="Magrath M.J.L."/>
            <person name="Mikheyev A.S."/>
        </authorList>
    </citation>
    <scope>NUCLEOTIDE SEQUENCE [LARGE SCALE GENOMIC DNA]</scope>
    <source>
        <strain evidence="1">Daus_M_001</strain>
        <tissue evidence="1">Leg muscle</tissue>
    </source>
</reference>
<dbReference type="EMBL" id="JARBHB010000001">
    <property type="protein sequence ID" value="KAJ8896219.1"/>
    <property type="molecule type" value="Genomic_DNA"/>
</dbReference>
<sequence>MMPSNMVDGSLFLMRDACLRTKITARPCSGAVTSCRRQHVVQNRPDPKTVTKDVVIAHADPPPPRLCSEQHLLHAQLFAYSLTGSVQRDAVQPLPIRECGVSLEHHSRSCRRRSRRAAIPLPSAVPYTRFVYVYSVYLYSTMLIGNAKAREWGSRQCRRRLPSVWAYPFAGSLSDALARALSLIGYCVLRKIPHWLRCLRHQAMIDERRSHILLNCDAILLACDAAVRGSWHKRVFRLCITNTLAGIKGRGKRESPEKTCRPKASSGTIPTCENPAIKIVCTPGPTRRLPVSHLRGERRCKPGERRETIHHQADQLKTWLQLPLLGRLAGYMTHAPLRLISCCSSYLARTENGGTRRGARPYTGHTEQFTIQKAQKIVTTSPGVEASDVPVCKEMGPGSHLMRVSRAQMDSLPVAEYGLLVRGAKERVQCNYNYNSTRGPWLFLQRLPATCVASADMQSHCVISREDASCLPTRFACLPPTKGEPSSIPGFSHVGIVPDDAAGTADFLGDLPFLQPLHSGTAPYKLHFPLIGSQDLVLNSTVLYILKQTSFLHWLLHRSEATPFLTELQVIGAHNCEVFIYWHRVTQGVSDKVRSNGKRIATSQKHSFYPEDTFAVPAAAFQATEAQSQWGTGIAITVVSPAITPLDCVPNASVTAIITISSSSRSWPPVAERAPDLEFTNSDVNYQRGKPVPPYARGWLDYSLPTKAEGLDCSPPTEANRVHSSAGSLQICAYGNRAGLCCWSPGPGARWRGTILVTGLSPKTKSIHTRARWVANADNGVPYRPPRGEDGEANAGSNGKFAGHRVLSGISRFVLPCISALLYAQFASSAFKSLLLKVAQISLLHTEKCPMLDDLERPGVRRQEKRRVRRATSGGETKVTSWSGVCGLRASSSVAHELAYAPGVLCKTSNTSVTYRPEASCRCKLRLPDLPPPGSGSQPGRIRARIFSQMRNEPVPTSVYGEVGSNIR</sequence>
<name>A0ABQ9IHV8_9NEOP</name>
<dbReference type="Proteomes" id="UP001159363">
    <property type="component" value="Chromosome 1"/>
</dbReference>
<evidence type="ECO:0000313" key="1">
    <source>
        <dbReference type="EMBL" id="KAJ8896219.1"/>
    </source>
</evidence>
<evidence type="ECO:0000313" key="2">
    <source>
        <dbReference type="Proteomes" id="UP001159363"/>
    </source>
</evidence>
<organism evidence="1 2">
    <name type="scientific">Dryococelus australis</name>
    <dbReference type="NCBI Taxonomy" id="614101"/>
    <lineage>
        <taxon>Eukaryota</taxon>
        <taxon>Metazoa</taxon>
        <taxon>Ecdysozoa</taxon>
        <taxon>Arthropoda</taxon>
        <taxon>Hexapoda</taxon>
        <taxon>Insecta</taxon>
        <taxon>Pterygota</taxon>
        <taxon>Neoptera</taxon>
        <taxon>Polyneoptera</taxon>
        <taxon>Phasmatodea</taxon>
        <taxon>Verophasmatodea</taxon>
        <taxon>Anareolatae</taxon>
        <taxon>Phasmatidae</taxon>
        <taxon>Eurycanthinae</taxon>
        <taxon>Dryococelus</taxon>
    </lineage>
</organism>
<accession>A0ABQ9IHV8</accession>
<comment type="caution">
    <text evidence="1">The sequence shown here is derived from an EMBL/GenBank/DDBJ whole genome shotgun (WGS) entry which is preliminary data.</text>
</comment>
<protein>
    <submittedName>
        <fullName evidence="1">Uncharacterized protein</fullName>
    </submittedName>
</protein>
<proteinExistence type="predicted"/>
<gene>
    <name evidence="1" type="ORF">PR048_001562</name>
</gene>
<keyword evidence="2" id="KW-1185">Reference proteome</keyword>